<accession>Q6Q0M3</accession>
<protein>
    <submittedName>
        <fullName evidence="1">Uncharacterized protein</fullName>
    </submittedName>
</protein>
<evidence type="ECO:0000313" key="1">
    <source>
        <dbReference type="EMBL" id="AAS89068.1"/>
    </source>
</evidence>
<dbReference type="EMBL" id="AY569307">
    <property type="protein sequence ID" value="AAS89068.1"/>
    <property type="molecule type" value="Genomic_DNA"/>
</dbReference>
<dbReference type="Proteomes" id="UP000002609">
    <property type="component" value="Segment"/>
</dbReference>
<dbReference type="RefSeq" id="YP_024989.1">
    <property type="nucleotide sequence ID" value="NC_005892.1"/>
</dbReference>
<dbReference type="KEGG" id="vg:2845995"/>
<sequence length="110" mass="11977">KMGLGSEFGDVLDALRKNIADSLAELEALGRGGGDVAAARAAEELAPEEIAARQLDLADFLRRIRGKRALAEEIAPIADEERALREAEIADEERALRERVGRLSGLKKQR</sequence>
<organism evidence="1 2">
    <name type="scientific">Sulfolobus turreted icosahedral virus 1</name>
    <dbReference type="NCBI Taxonomy" id="269145"/>
    <lineage>
        <taxon>Viruses</taxon>
        <taxon>Varidnaviria</taxon>
        <taxon>Abadenavirae</taxon>
        <taxon>Produgelaviricota</taxon>
        <taxon>Belvinaviricetes</taxon>
        <taxon>Belfryvirales</taxon>
        <taxon>Turriviridae</taxon>
        <taxon>Alphaturrivirus</taxon>
        <taxon>Alphaturrivirus yellowstonense</taxon>
    </lineage>
</organism>
<dbReference type="GeneID" id="2845995"/>
<keyword evidence="2" id="KW-1185">Reference proteome</keyword>
<feature type="non-terminal residue" evidence="1">
    <location>
        <position position="1"/>
    </location>
</feature>
<dbReference type="OrthoDB" id="39737at10239"/>
<gene>
    <name evidence="1" type="ORF">B109</name>
</gene>
<proteinExistence type="predicted"/>
<name>Q6Q0M3_9VIRU</name>
<reference evidence="1 2" key="1">
    <citation type="journal article" date="2004" name="Proc. Natl. Acad. Sci. U.S.A.">
        <title>The structure of a thermophilic archaeal virus shows a double-stranded DNA viral capsid type that spans all domains of life.</title>
        <authorList>
            <person name="Rice G."/>
            <person name="Tang L."/>
            <person name="Stedman K."/>
            <person name="Roberto F."/>
            <person name="Spuhler J."/>
            <person name="Gillitzer E."/>
            <person name="Johnson J.E."/>
            <person name="Douglas T."/>
            <person name="Young M."/>
        </authorList>
    </citation>
    <scope>NUCLEOTIDE SEQUENCE</scope>
</reference>
<evidence type="ECO:0000313" key="2">
    <source>
        <dbReference type="Proteomes" id="UP000002609"/>
    </source>
</evidence>